<keyword evidence="2" id="KW-1185">Reference proteome</keyword>
<sequence length="166" mass="18274">MSESEVAQLPEKEPRTIPEIKKSYEQLVYKSYSAILSKGEKLDKEAVMSLLQGTPNIYENYKEGYARANAGKVLMELGLGFMLGGALNNMMNVYTASGNTSSVGRVLMVSGLLVTIVSIPVKIEGTSKVKEAIQEYNNLPKQVSFFNKTELKVTTGSYGIGFQLRF</sequence>
<dbReference type="EMBL" id="QLSZ01000001">
    <property type="protein sequence ID" value="RAR75729.1"/>
    <property type="molecule type" value="Genomic_DNA"/>
</dbReference>
<comment type="caution">
    <text evidence="1">The sequence shown here is derived from an EMBL/GenBank/DDBJ whole genome shotgun (WGS) entry which is preliminary data.</text>
</comment>
<reference evidence="1 2" key="1">
    <citation type="submission" date="2018-06" db="EMBL/GenBank/DDBJ databases">
        <title>Genomic Encyclopedia of Archaeal and Bacterial Type Strains, Phase II (KMG-II): from individual species to whole genera.</title>
        <authorList>
            <person name="Goeker M."/>
        </authorList>
    </citation>
    <scope>NUCLEOTIDE SEQUENCE [LARGE SCALE GENOMIC DNA]</scope>
    <source>
        <strain evidence="1 2">DSM 25663</strain>
    </source>
</reference>
<dbReference type="Proteomes" id="UP000248840">
    <property type="component" value="Unassembled WGS sequence"/>
</dbReference>
<dbReference type="AlphaFoldDB" id="A0A328YPJ3"/>
<evidence type="ECO:0000313" key="1">
    <source>
        <dbReference type="EMBL" id="RAR75729.1"/>
    </source>
</evidence>
<name>A0A328YPJ3_9FLAO</name>
<evidence type="ECO:0000313" key="2">
    <source>
        <dbReference type="Proteomes" id="UP000248840"/>
    </source>
</evidence>
<protein>
    <submittedName>
        <fullName evidence="1">Uncharacterized protein</fullName>
    </submittedName>
</protein>
<organism evidence="1 2">
    <name type="scientific">Flavobacterium aciduliphilum</name>
    <dbReference type="NCBI Taxonomy" id="1101402"/>
    <lineage>
        <taxon>Bacteria</taxon>
        <taxon>Pseudomonadati</taxon>
        <taxon>Bacteroidota</taxon>
        <taxon>Flavobacteriia</taxon>
        <taxon>Flavobacteriales</taxon>
        <taxon>Flavobacteriaceae</taxon>
        <taxon>Flavobacterium</taxon>
    </lineage>
</organism>
<gene>
    <name evidence="1" type="ORF">CLV55_101433</name>
</gene>
<dbReference type="RefSeq" id="WP_112112084.1">
    <property type="nucleotide sequence ID" value="NZ_QLSZ01000001.1"/>
</dbReference>
<proteinExistence type="predicted"/>
<accession>A0A328YPJ3</accession>